<keyword evidence="1" id="KW-0472">Membrane</keyword>
<dbReference type="KEGG" id="bbf:BBB_1707"/>
<evidence type="ECO:0000256" key="1">
    <source>
        <dbReference type="SAM" id="Phobius"/>
    </source>
</evidence>
<protein>
    <submittedName>
        <fullName evidence="2">Uncharacterized protein</fullName>
    </submittedName>
</protein>
<accession>I3WK84</accession>
<sequence length="42" mass="4515">MKEGEFPMKFTKITAMVAAIATAAGLGGRRGVQRERAGRHGR</sequence>
<dbReference type="EMBL" id="CP001361">
    <property type="protein sequence ID" value="AFL05297.1"/>
    <property type="molecule type" value="Genomic_DNA"/>
</dbReference>
<feature type="transmembrane region" description="Helical" evidence="1">
    <location>
        <begin position="13"/>
        <end position="32"/>
    </location>
</feature>
<keyword evidence="1" id="KW-0812">Transmembrane</keyword>
<name>I3WK84_BIFBI</name>
<proteinExistence type="predicted"/>
<organism evidence="2 3">
    <name type="scientific">Bifidobacterium bifidum BGN4</name>
    <dbReference type="NCBI Taxonomy" id="484020"/>
    <lineage>
        <taxon>Bacteria</taxon>
        <taxon>Bacillati</taxon>
        <taxon>Actinomycetota</taxon>
        <taxon>Actinomycetes</taxon>
        <taxon>Bifidobacteriales</taxon>
        <taxon>Bifidobacteriaceae</taxon>
        <taxon>Bifidobacterium</taxon>
    </lineage>
</organism>
<keyword evidence="1" id="KW-1133">Transmembrane helix</keyword>
<evidence type="ECO:0000313" key="3">
    <source>
        <dbReference type="Proteomes" id="UP000006173"/>
    </source>
</evidence>
<evidence type="ECO:0000313" key="2">
    <source>
        <dbReference type="EMBL" id="AFL05297.1"/>
    </source>
</evidence>
<dbReference type="HOGENOM" id="CLU_3247863_0_0_11"/>
<dbReference type="Proteomes" id="UP000006173">
    <property type="component" value="Chromosome"/>
</dbReference>
<dbReference type="AlphaFoldDB" id="I3WK84"/>
<gene>
    <name evidence="2" type="ORF">BBB_1707</name>
</gene>
<reference evidence="2 3" key="1">
    <citation type="journal article" date="2012" name="J. Bacteriol.">
        <title>Complete Genome Sequence of the Probiotic Bacterium Bifidobacterium bifidum Strain BGN4.</title>
        <authorList>
            <person name="Yu D.S."/>
            <person name="Jeong H."/>
            <person name="Lee D.H."/>
            <person name="Kwon S.K."/>
            <person name="Song J.Y."/>
            <person name="Kim B.K."/>
            <person name="Park M.S."/>
            <person name="Ji G.E."/>
            <person name="Oh T.K."/>
            <person name="Kim J.F."/>
        </authorList>
    </citation>
    <scope>NUCLEOTIDE SEQUENCE [LARGE SCALE GENOMIC DNA]</scope>
    <source>
        <strain evidence="2 3">BGN4</strain>
    </source>
</reference>